<accession>A0A9P1MVF8</accession>
<feature type="region of interest" description="Disordered" evidence="1">
    <location>
        <begin position="1"/>
        <end position="37"/>
    </location>
</feature>
<evidence type="ECO:0000313" key="3">
    <source>
        <dbReference type="Proteomes" id="UP001152747"/>
    </source>
</evidence>
<dbReference type="EMBL" id="CANHGI010000002">
    <property type="protein sequence ID" value="CAI5441714.1"/>
    <property type="molecule type" value="Genomic_DNA"/>
</dbReference>
<gene>
    <name evidence="2" type="ORF">CAMP_LOCUS4351</name>
</gene>
<keyword evidence="3" id="KW-1185">Reference proteome</keyword>
<organism evidence="2 3">
    <name type="scientific">Caenorhabditis angaria</name>
    <dbReference type="NCBI Taxonomy" id="860376"/>
    <lineage>
        <taxon>Eukaryota</taxon>
        <taxon>Metazoa</taxon>
        <taxon>Ecdysozoa</taxon>
        <taxon>Nematoda</taxon>
        <taxon>Chromadorea</taxon>
        <taxon>Rhabditida</taxon>
        <taxon>Rhabditina</taxon>
        <taxon>Rhabditomorpha</taxon>
        <taxon>Rhabditoidea</taxon>
        <taxon>Rhabditidae</taxon>
        <taxon>Peloderinae</taxon>
        <taxon>Caenorhabditis</taxon>
    </lineage>
</organism>
<proteinExistence type="predicted"/>
<feature type="compositionally biased region" description="Low complexity" evidence="1">
    <location>
        <begin position="19"/>
        <end position="34"/>
    </location>
</feature>
<name>A0A9P1MVF8_9PELO</name>
<dbReference type="AlphaFoldDB" id="A0A9P1MVF8"/>
<feature type="compositionally biased region" description="Polar residues" evidence="1">
    <location>
        <begin position="1"/>
        <end position="10"/>
    </location>
</feature>
<sequence>MSSTTNSSNQDDYEYINDTSSNSSQRSRSSTTNSEYQTFEHFMKTNYSAEQRRADFKNHHFHSFDDQHRKRYPDWN</sequence>
<evidence type="ECO:0000313" key="2">
    <source>
        <dbReference type="EMBL" id="CAI5441714.1"/>
    </source>
</evidence>
<comment type="caution">
    <text evidence="2">The sequence shown here is derived from an EMBL/GenBank/DDBJ whole genome shotgun (WGS) entry which is preliminary data.</text>
</comment>
<reference evidence="2" key="1">
    <citation type="submission" date="2022-11" db="EMBL/GenBank/DDBJ databases">
        <authorList>
            <person name="Kikuchi T."/>
        </authorList>
    </citation>
    <scope>NUCLEOTIDE SEQUENCE</scope>
    <source>
        <strain evidence="2">PS1010</strain>
    </source>
</reference>
<dbReference type="Proteomes" id="UP001152747">
    <property type="component" value="Unassembled WGS sequence"/>
</dbReference>
<protein>
    <submittedName>
        <fullName evidence="2">Uncharacterized protein</fullName>
    </submittedName>
</protein>
<evidence type="ECO:0000256" key="1">
    <source>
        <dbReference type="SAM" id="MobiDB-lite"/>
    </source>
</evidence>